<evidence type="ECO:0000256" key="1">
    <source>
        <dbReference type="SAM" id="Phobius"/>
    </source>
</evidence>
<dbReference type="EMBL" id="JXJN01026194">
    <property type="status" value="NOT_ANNOTATED_CDS"/>
    <property type="molecule type" value="Genomic_DNA"/>
</dbReference>
<dbReference type="EnsemblMetazoa" id="GPPI049893-RA">
    <property type="protein sequence ID" value="GPPI049893-PA"/>
    <property type="gene ID" value="GPPI049893"/>
</dbReference>
<dbReference type="VEuPathDB" id="VectorBase:GPPI049893"/>
<proteinExistence type="predicted"/>
<sequence length="108" mass="12787">MFGGNIENKKKATTKTITTRICLEHNDDRNSNGDGYNSRLFYLRVNLIDLNYMLNYCFALSDLLPMRFDAIVYWQQEIYIKMTMININSIWHFVLSTFSTFLVIITRL</sequence>
<organism evidence="2 3">
    <name type="scientific">Glossina palpalis gambiensis</name>
    <dbReference type="NCBI Taxonomy" id="67801"/>
    <lineage>
        <taxon>Eukaryota</taxon>
        <taxon>Metazoa</taxon>
        <taxon>Ecdysozoa</taxon>
        <taxon>Arthropoda</taxon>
        <taxon>Hexapoda</taxon>
        <taxon>Insecta</taxon>
        <taxon>Pterygota</taxon>
        <taxon>Neoptera</taxon>
        <taxon>Endopterygota</taxon>
        <taxon>Diptera</taxon>
        <taxon>Brachycera</taxon>
        <taxon>Muscomorpha</taxon>
        <taxon>Hippoboscoidea</taxon>
        <taxon>Glossinidae</taxon>
        <taxon>Glossina</taxon>
    </lineage>
</organism>
<dbReference type="AlphaFoldDB" id="A0A1B0C5R7"/>
<evidence type="ECO:0000313" key="2">
    <source>
        <dbReference type="EnsemblMetazoa" id="GPPI049893-PA"/>
    </source>
</evidence>
<reference evidence="2" key="2">
    <citation type="submission" date="2020-05" db="UniProtKB">
        <authorList>
            <consortium name="EnsemblMetazoa"/>
        </authorList>
    </citation>
    <scope>IDENTIFICATION</scope>
    <source>
        <strain evidence="2">IAEA</strain>
    </source>
</reference>
<protein>
    <submittedName>
        <fullName evidence="2">Uncharacterized protein</fullName>
    </submittedName>
</protein>
<keyword evidence="1" id="KW-0812">Transmembrane</keyword>
<keyword evidence="1" id="KW-1133">Transmembrane helix</keyword>
<reference evidence="3" key="1">
    <citation type="submission" date="2015-01" db="EMBL/GenBank/DDBJ databases">
        <authorList>
            <person name="Aksoy S."/>
            <person name="Warren W."/>
            <person name="Wilson R.K."/>
        </authorList>
    </citation>
    <scope>NUCLEOTIDE SEQUENCE [LARGE SCALE GENOMIC DNA]</scope>
    <source>
        <strain evidence="3">IAEA</strain>
    </source>
</reference>
<accession>A0A1B0C5R7</accession>
<dbReference type="EMBL" id="JXJN01026193">
    <property type="status" value="NOT_ANNOTATED_CDS"/>
    <property type="molecule type" value="Genomic_DNA"/>
</dbReference>
<evidence type="ECO:0000313" key="3">
    <source>
        <dbReference type="Proteomes" id="UP000092460"/>
    </source>
</evidence>
<keyword evidence="1" id="KW-0472">Membrane</keyword>
<dbReference type="Proteomes" id="UP000092460">
    <property type="component" value="Unassembled WGS sequence"/>
</dbReference>
<keyword evidence="3" id="KW-1185">Reference proteome</keyword>
<dbReference type="EMBL" id="JXJN01026192">
    <property type="status" value="NOT_ANNOTATED_CDS"/>
    <property type="molecule type" value="Genomic_DNA"/>
</dbReference>
<name>A0A1B0C5R7_9MUSC</name>
<feature type="transmembrane region" description="Helical" evidence="1">
    <location>
        <begin position="85"/>
        <end position="105"/>
    </location>
</feature>